<accession>A0ABT3EAH5</accession>
<comment type="caution">
    <text evidence="1">The sequence shown here is derived from an EMBL/GenBank/DDBJ whole genome shotgun (WGS) entry which is preliminary data.</text>
</comment>
<dbReference type="Proteomes" id="UP001526076">
    <property type="component" value="Unassembled WGS sequence"/>
</dbReference>
<protein>
    <submittedName>
        <fullName evidence="1">Uncharacterized protein</fullName>
    </submittedName>
</protein>
<evidence type="ECO:0000313" key="2">
    <source>
        <dbReference type="Proteomes" id="UP001526076"/>
    </source>
</evidence>
<sequence>MTKIPYTKESARKLWTEARDKYQNQLDSKTRKNVYENINVIGACQKNTLSKSQPMILQGYPMDLTN</sequence>
<gene>
    <name evidence="1" type="ORF">OJ597_08315</name>
</gene>
<dbReference type="RefSeq" id="WP_151378187.1">
    <property type="nucleotide sequence ID" value="NZ_JAPAHW010000003.1"/>
</dbReference>
<proteinExistence type="predicted"/>
<reference evidence="1 2" key="1">
    <citation type="submission" date="2022-10" db="EMBL/GenBank/DDBJ databases">
        <title>Comparative genomic study of S. anginosus.</title>
        <authorList>
            <person name="Prasad A."/>
            <person name="Ene A."/>
            <person name="Jablonska S."/>
            <person name="Du J."/>
            <person name="Wolfe A.J."/>
            <person name="Putonti C."/>
        </authorList>
    </citation>
    <scope>NUCLEOTIDE SEQUENCE [LARGE SCALE GENOMIC DNA]</scope>
    <source>
        <strain evidence="1 2">UMB9231</strain>
    </source>
</reference>
<evidence type="ECO:0000313" key="1">
    <source>
        <dbReference type="EMBL" id="MCW1042435.1"/>
    </source>
</evidence>
<organism evidence="1 2">
    <name type="scientific">Streptococcus anginosus</name>
    <dbReference type="NCBI Taxonomy" id="1328"/>
    <lineage>
        <taxon>Bacteria</taxon>
        <taxon>Bacillati</taxon>
        <taxon>Bacillota</taxon>
        <taxon>Bacilli</taxon>
        <taxon>Lactobacillales</taxon>
        <taxon>Streptococcaceae</taxon>
        <taxon>Streptococcus</taxon>
        <taxon>Streptococcus anginosus group</taxon>
    </lineage>
</organism>
<keyword evidence="2" id="KW-1185">Reference proteome</keyword>
<dbReference type="EMBL" id="JAPAHU010000013">
    <property type="protein sequence ID" value="MCW1042435.1"/>
    <property type="molecule type" value="Genomic_DNA"/>
</dbReference>
<name>A0ABT3EAH5_STRAP</name>